<reference evidence="1" key="1">
    <citation type="submission" date="2023-06" db="EMBL/GenBank/DDBJ databases">
        <title>Identification of two novel mycobacterium reveal diversities and complexities of Mycobacterium gordonae clade.</title>
        <authorList>
            <person name="Matsumoto Y."/>
            <person name="Nakamura S."/>
            <person name="Motooka D."/>
            <person name="Fukushima K."/>
        </authorList>
    </citation>
    <scope>NUCLEOTIDE SEQUENCE</scope>
    <source>
        <strain evidence="1">TY812</strain>
    </source>
</reference>
<name>A0A4R5WSB4_9MYCO</name>
<gene>
    <name evidence="1" type="ORF">QXL92_08025</name>
</gene>
<evidence type="ECO:0000313" key="1">
    <source>
        <dbReference type="EMBL" id="MDP7734688.1"/>
    </source>
</evidence>
<organism evidence="1 2">
    <name type="scientific">Mycobacterium paragordonae</name>
    <dbReference type="NCBI Taxonomy" id="1389713"/>
    <lineage>
        <taxon>Bacteria</taxon>
        <taxon>Bacillati</taxon>
        <taxon>Actinomycetota</taxon>
        <taxon>Actinomycetes</taxon>
        <taxon>Mycobacteriales</taxon>
        <taxon>Mycobacteriaceae</taxon>
        <taxon>Mycobacterium</taxon>
    </lineage>
</organism>
<proteinExistence type="predicted"/>
<protein>
    <submittedName>
        <fullName evidence="1">Uncharacterized protein</fullName>
    </submittedName>
</protein>
<dbReference type="AlphaFoldDB" id="A0A4R5WSB4"/>
<dbReference type="Proteomes" id="UP001229081">
    <property type="component" value="Unassembled WGS sequence"/>
</dbReference>
<accession>A0A4R5WSB4</accession>
<sequence>MTVLVGLALISALCTGYHLGRRTGSPPPPWRKRTSRLALGRLTASLVVLVVARRVQRMLIAQRRIPAAAGLWGHLPAAQLLLPRGRPARRPLRRR</sequence>
<dbReference type="EMBL" id="JAUFSA010000001">
    <property type="protein sequence ID" value="MDP7734688.1"/>
    <property type="molecule type" value="Genomic_DNA"/>
</dbReference>
<comment type="caution">
    <text evidence="1">The sequence shown here is derived from an EMBL/GenBank/DDBJ whole genome shotgun (WGS) entry which is preliminary data.</text>
</comment>
<dbReference type="RefSeq" id="WP_082978293.1">
    <property type="nucleotide sequence ID" value="NZ_JAUFSA010000001.1"/>
</dbReference>
<evidence type="ECO:0000313" key="2">
    <source>
        <dbReference type="Proteomes" id="UP001229081"/>
    </source>
</evidence>